<proteinExistence type="predicted"/>
<feature type="compositionally biased region" description="Polar residues" evidence="1">
    <location>
        <begin position="88"/>
        <end position="101"/>
    </location>
</feature>
<protein>
    <submittedName>
        <fullName evidence="2">Uncharacterized protein</fullName>
    </submittedName>
</protein>
<dbReference type="EMBL" id="CP045901">
    <property type="protein sequence ID" value="QQP37310.1"/>
    <property type="molecule type" value="Genomic_DNA"/>
</dbReference>
<evidence type="ECO:0000313" key="3">
    <source>
        <dbReference type="Proteomes" id="UP000595437"/>
    </source>
</evidence>
<name>A0A7T8GT55_CALRO</name>
<feature type="non-terminal residue" evidence="2">
    <location>
        <position position="1"/>
    </location>
</feature>
<organism evidence="2 3">
    <name type="scientific">Caligus rogercresseyi</name>
    <name type="common">Sea louse</name>
    <dbReference type="NCBI Taxonomy" id="217165"/>
    <lineage>
        <taxon>Eukaryota</taxon>
        <taxon>Metazoa</taxon>
        <taxon>Ecdysozoa</taxon>
        <taxon>Arthropoda</taxon>
        <taxon>Crustacea</taxon>
        <taxon>Multicrustacea</taxon>
        <taxon>Hexanauplia</taxon>
        <taxon>Copepoda</taxon>
        <taxon>Siphonostomatoida</taxon>
        <taxon>Caligidae</taxon>
        <taxon>Caligus</taxon>
    </lineage>
</organism>
<feature type="compositionally biased region" description="Basic and acidic residues" evidence="1">
    <location>
        <begin position="7"/>
        <end position="30"/>
    </location>
</feature>
<accession>A0A7T8GT55</accession>
<dbReference type="AlphaFoldDB" id="A0A7T8GT55"/>
<reference evidence="3" key="1">
    <citation type="submission" date="2021-01" db="EMBL/GenBank/DDBJ databases">
        <title>Caligus Genome Assembly.</title>
        <authorList>
            <person name="Gallardo-Escarate C."/>
        </authorList>
    </citation>
    <scope>NUCLEOTIDE SEQUENCE [LARGE SCALE GENOMIC DNA]</scope>
</reference>
<evidence type="ECO:0000313" key="2">
    <source>
        <dbReference type="EMBL" id="QQP37310.1"/>
    </source>
</evidence>
<keyword evidence="3" id="KW-1185">Reference proteome</keyword>
<feature type="region of interest" description="Disordered" evidence="1">
    <location>
        <begin position="1"/>
        <end position="34"/>
    </location>
</feature>
<sequence length="171" mass="18612">ESYVHSVEARIRTEHEKGDDDYCESPKNEETEQAALNRERSLLEIEKKEFTAMKEEFLKEIISDQISGRDEGEESEGDSGRLLLPSGSIPTWSQGTASYTVPDSELKSHSLSGVNIGPLCGASSGNATPINSQSSSRNGSRAGELLSASRRSTTGVPRRNTNRPRSTNLSP</sequence>
<feature type="region of interest" description="Disordered" evidence="1">
    <location>
        <begin position="62"/>
        <end position="171"/>
    </location>
</feature>
<gene>
    <name evidence="2" type="ORF">FKW44_017536</name>
</gene>
<dbReference type="Proteomes" id="UP000595437">
    <property type="component" value="Chromosome 12"/>
</dbReference>
<feature type="non-terminal residue" evidence="2">
    <location>
        <position position="171"/>
    </location>
</feature>
<feature type="compositionally biased region" description="Low complexity" evidence="1">
    <location>
        <begin position="157"/>
        <end position="171"/>
    </location>
</feature>
<feature type="compositionally biased region" description="Polar residues" evidence="1">
    <location>
        <begin position="123"/>
        <end position="139"/>
    </location>
</feature>
<evidence type="ECO:0000256" key="1">
    <source>
        <dbReference type="SAM" id="MobiDB-lite"/>
    </source>
</evidence>